<feature type="chain" id="PRO_5047005354" description="Lipoprotein" evidence="1">
    <location>
        <begin position="21"/>
        <end position="142"/>
    </location>
</feature>
<proteinExistence type="predicted"/>
<evidence type="ECO:0000313" key="2">
    <source>
        <dbReference type="EMBL" id="BDD00707.1"/>
    </source>
</evidence>
<geneLocation type="plasmid" evidence="2 3">
    <name>pPP1</name>
</geneLocation>
<keyword evidence="2" id="KW-0614">Plasmid</keyword>
<reference evidence="2 3" key="1">
    <citation type="submission" date="2021-12" db="EMBL/GenBank/DDBJ databases">
        <title>Genome sequencing of bacteria with rrn-lacking chromosome and rrn-plasmid.</title>
        <authorList>
            <person name="Anda M."/>
            <person name="Iwasaki W."/>
        </authorList>
    </citation>
    <scope>NUCLEOTIDE SEQUENCE [LARGE SCALE GENOMIC DNA]</scope>
    <source>
        <strain evidence="2 3">NBRC 101262</strain>
        <plasmid evidence="2 3">pPP1</plasmid>
    </source>
</reference>
<evidence type="ECO:0008006" key="4">
    <source>
        <dbReference type="Google" id="ProtNLM"/>
    </source>
</evidence>
<dbReference type="Proteomes" id="UP001354989">
    <property type="component" value="Plasmid pPP1"/>
</dbReference>
<feature type="signal peptide" evidence="1">
    <location>
        <begin position="1"/>
        <end position="20"/>
    </location>
</feature>
<protein>
    <recommendedName>
        <fullName evidence="4">Lipoprotein</fullName>
    </recommendedName>
</protein>
<gene>
    <name evidence="2" type="ORF">PEPS_29870</name>
</gene>
<organism evidence="2 3">
    <name type="scientific">Persicobacter psychrovividus</name>
    <dbReference type="NCBI Taxonomy" id="387638"/>
    <lineage>
        <taxon>Bacteria</taxon>
        <taxon>Pseudomonadati</taxon>
        <taxon>Bacteroidota</taxon>
        <taxon>Cytophagia</taxon>
        <taxon>Cytophagales</taxon>
        <taxon>Persicobacteraceae</taxon>
        <taxon>Persicobacter</taxon>
    </lineage>
</organism>
<evidence type="ECO:0000256" key="1">
    <source>
        <dbReference type="SAM" id="SignalP"/>
    </source>
</evidence>
<keyword evidence="1" id="KW-0732">Signal</keyword>
<name>A0ABN6LGR0_9BACT</name>
<accession>A0ABN6LGR0</accession>
<dbReference type="EMBL" id="AP025293">
    <property type="protein sequence ID" value="BDD00707.1"/>
    <property type="molecule type" value="Genomic_DNA"/>
</dbReference>
<keyword evidence="3" id="KW-1185">Reference proteome</keyword>
<evidence type="ECO:0000313" key="3">
    <source>
        <dbReference type="Proteomes" id="UP001354989"/>
    </source>
</evidence>
<sequence>MSFITPTMKKVMLFSLLATASIGCSNKKEIRPTENGLRTTNRQHPEDFYHFHLLSDSPFELNEVEPYVQTLQGRKLKNGFVDQLQENGQTIGLDVHVLKSKNNELDYAVVKYEGKIFACRHFKSLNDTTLLGHLHHLDALND</sequence>